<reference evidence="7" key="1">
    <citation type="submission" date="2016-10" db="EMBL/GenBank/DDBJ databases">
        <authorList>
            <person name="Benchimol M."/>
            <person name="Almeida L.G."/>
            <person name="Vasconcelos A.T."/>
            <person name="Perreira-Neves A."/>
            <person name="Rosa I.A."/>
            <person name="Tasca T."/>
            <person name="Bogo M.R."/>
            <person name="de Souza W."/>
        </authorList>
    </citation>
    <scope>NUCLEOTIDE SEQUENCE [LARGE SCALE GENOMIC DNA]</scope>
    <source>
        <strain evidence="7">K</strain>
    </source>
</reference>
<keyword evidence="5" id="KW-0966">Cell projection</keyword>
<dbReference type="Pfam" id="PF07162">
    <property type="entry name" value="B9-C2"/>
    <property type="match status" value="1"/>
</dbReference>
<proteinExistence type="predicted"/>
<gene>
    <name evidence="7" type="ORF">TRFO_19701</name>
</gene>
<evidence type="ECO:0000313" key="7">
    <source>
        <dbReference type="EMBL" id="OHT10901.1"/>
    </source>
</evidence>
<evidence type="ECO:0000256" key="3">
    <source>
        <dbReference type="ARBA" id="ARBA00022794"/>
    </source>
</evidence>
<dbReference type="VEuPathDB" id="TrichDB:TRFO_19701"/>
<evidence type="ECO:0000256" key="2">
    <source>
        <dbReference type="ARBA" id="ARBA00022490"/>
    </source>
</evidence>
<evidence type="ECO:0000256" key="1">
    <source>
        <dbReference type="ARBA" id="ARBA00004120"/>
    </source>
</evidence>
<dbReference type="GeneID" id="94835655"/>
<dbReference type="PANTHER" id="PTHR12968:SF2">
    <property type="entry name" value="B9 DOMAIN-CONTAINING PROTEIN 2"/>
    <property type="match status" value="1"/>
</dbReference>
<keyword evidence="4" id="KW-0206">Cytoskeleton</keyword>
<evidence type="ECO:0000256" key="6">
    <source>
        <dbReference type="ARBA" id="ARBA00039272"/>
    </source>
</evidence>
<dbReference type="GO" id="GO:0060271">
    <property type="term" value="P:cilium assembly"/>
    <property type="evidence" value="ECO:0007669"/>
    <property type="project" value="TreeGrafter"/>
</dbReference>
<evidence type="ECO:0000313" key="8">
    <source>
        <dbReference type="Proteomes" id="UP000179807"/>
    </source>
</evidence>
<name>A0A1J4KND1_9EUKA</name>
<comment type="caution">
    <text evidence="7">The sequence shown here is derived from an EMBL/GenBank/DDBJ whole genome shotgun (WGS) entry which is preliminary data.</text>
</comment>
<dbReference type="EMBL" id="MLAK01000599">
    <property type="protein sequence ID" value="OHT10901.1"/>
    <property type="molecule type" value="Genomic_DNA"/>
</dbReference>
<evidence type="ECO:0000256" key="5">
    <source>
        <dbReference type="ARBA" id="ARBA00023273"/>
    </source>
</evidence>
<sequence>MSQTADAYFIGRIIGSTGFSEGTFCRWWIFAGQQWKLMNGLDRGQTQTDCPNDSSGSCVWSHPIDAYYEFTGIQGWPKISFEVWEHDSLGRSFLGGYGFCAIPMTPGNHDISVHLWRPVGTFVEDLTANFIGGSPHLRSQELVYTPNDRFRLKSESAGTVHLNLSVILGRTGNFPVNF</sequence>
<dbReference type="GO" id="GO:0036038">
    <property type="term" value="C:MKS complex"/>
    <property type="evidence" value="ECO:0007669"/>
    <property type="project" value="TreeGrafter"/>
</dbReference>
<dbReference type="OrthoDB" id="184109at2759"/>
<keyword evidence="3" id="KW-0970">Cilium biogenesis/degradation</keyword>
<organism evidence="7 8">
    <name type="scientific">Tritrichomonas foetus</name>
    <dbReference type="NCBI Taxonomy" id="1144522"/>
    <lineage>
        <taxon>Eukaryota</taxon>
        <taxon>Metamonada</taxon>
        <taxon>Parabasalia</taxon>
        <taxon>Tritrichomonadida</taxon>
        <taxon>Tritrichomonadidae</taxon>
        <taxon>Tritrichomonas</taxon>
    </lineage>
</organism>
<dbReference type="RefSeq" id="XP_068364037.1">
    <property type="nucleotide sequence ID" value="XM_068500951.1"/>
</dbReference>
<dbReference type="PANTHER" id="PTHR12968">
    <property type="entry name" value="B9 DOMAIN-CONTAINING"/>
    <property type="match status" value="1"/>
</dbReference>
<keyword evidence="8" id="KW-1185">Reference proteome</keyword>
<dbReference type="PROSITE" id="PS51381">
    <property type="entry name" value="C2_B9"/>
    <property type="match status" value="1"/>
</dbReference>
<dbReference type="AlphaFoldDB" id="A0A1J4KND1"/>
<comment type="subcellular location">
    <subcellularLocation>
        <location evidence="1">Cytoplasm</location>
        <location evidence="1">Cytoskeleton</location>
        <location evidence="1">Cilium basal body</location>
    </subcellularLocation>
</comment>
<keyword evidence="2" id="KW-0963">Cytoplasm</keyword>
<evidence type="ECO:0000256" key="4">
    <source>
        <dbReference type="ARBA" id="ARBA00023212"/>
    </source>
</evidence>
<protein>
    <recommendedName>
        <fullName evidence="6">B9 domain-containing protein 2</fullName>
    </recommendedName>
</protein>
<dbReference type="Proteomes" id="UP000179807">
    <property type="component" value="Unassembled WGS sequence"/>
</dbReference>
<dbReference type="InterPro" id="IPR010796">
    <property type="entry name" value="C2_B9-type_dom"/>
</dbReference>
<accession>A0A1J4KND1</accession>